<dbReference type="AlphaFoldDB" id="A0AAE3YRJ4"/>
<feature type="DNA-binding region" description="H-T-H motif" evidence="4">
    <location>
        <begin position="36"/>
        <end position="55"/>
    </location>
</feature>
<dbReference type="RefSeq" id="WP_310369233.1">
    <property type="nucleotide sequence ID" value="NZ_JAVDYB010000001.1"/>
</dbReference>
<dbReference type="Pfam" id="PF16859">
    <property type="entry name" value="TetR_C_11"/>
    <property type="match status" value="1"/>
</dbReference>
<evidence type="ECO:0000256" key="3">
    <source>
        <dbReference type="ARBA" id="ARBA00023163"/>
    </source>
</evidence>
<name>A0AAE3YRJ4_9ACTN</name>
<evidence type="ECO:0000313" key="6">
    <source>
        <dbReference type="EMBL" id="MDR7277029.1"/>
    </source>
</evidence>
<dbReference type="Pfam" id="PF00440">
    <property type="entry name" value="TetR_N"/>
    <property type="match status" value="1"/>
</dbReference>
<protein>
    <submittedName>
        <fullName evidence="6">AcrR family transcriptional regulator</fullName>
    </submittedName>
</protein>
<dbReference type="Gene3D" id="1.10.10.60">
    <property type="entry name" value="Homeodomain-like"/>
    <property type="match status" value="1"/>
</dbReference>
<organism evidence="6 7">
    <name type="scientific">Catenuloplanes atrovinosus</name>
    <dbReference type="NCBI Taxonomy" id="137266"/>
    <lineage>
        <taxon>Bacteria</taxon>
        <taxon>Bacillati</taxon>
        <taxon>Actinomycetota</taxon>
        <taxon>Actinomycetes</taxon>
        <taxon>Micromonosporales</taxon>
        <taxon>Micromonosporaceae</taxon>
        <taxon>Catenuloplanes</taxon>
    </lineage>
</organism>
<dbReference type="SUPFAM" id="SSF48498">
    <property type="entry name" value="Tetracyclin repressor-like, C-terminal domain"/>
    <property type="match status" value="1"/>
</dbReference>
<dbReference type="PRINTS" id="PR00455">
    <property type="entry name" value="HTHTETR"/>
</dbReference>
<dbReference type="InterPro" id="IPR036271">
    <property type="entry name" value="Tet_transcr_reg_TetR-rel_C_sf"/>
</dbReference>
<dbReference type="PROSITE" id="PS50977">
    <property type="entry name" value="HTH_TETR_2"/>
    <property type="match status" value="1"/>
</dbReference>
<dbReference type="InterPro" id="IPR009057">
    <property type="entry name" value="Homeodomain-like_sf"/>
</dbReference>
<evidence type="ECO:0000256" key="4">
    <source>
        <dbReference type="PROSITE-ProRule" id="PRU00335"/>
    </source>
</evidence>
<dbReference type="GO" id="GO:0000976">
    <property type="term" value="F:transcription cis-regulatory region binding"/>
    <property type="evidence" value="ECO:0007669"/>
    <property type="project" value="TreeGrafter"/>
</dbReference>
<dbReference type="InterPro" id="IPR050109">
    <property type="entry name" value="HTH-type_TetR-like_transc_reg"/>
</dbReference>
<dbReference type="Gene3D" id="1.10.357.10">
    <property type="entry name" value="Tetracycline Repressor, domain 2"/>
    <property type="match status" value="1"/>
</dbReference>
<sequence>MTDVQRRPGGRSSRVRAQVLDATVTLVARHGVAGLRYDEVAELAGVNRASVYRRWPRRDALISEALADLADREAPIGDTGDLRADLVEFLVTLAASQSSPLGRALAGVLHTAGSSPDVRRVVQAFYERRTGTLHRRITRAVDRGELPPVDAHLLADLLAGPVHLHATHDTGAFTPTDATRIVDIVLAGIRVTGDQRP</sequence>
<comment type="caution">
    <text evidence="6">The sequence shown here is derived from an EMBL/GenBank/DDBJ whole genome shotgun (WGS) entry which is preliminary data.</text>
</comment>
<dbReference type="SUPFAM" id="SSF46689">
    <property type="entry name" value="Homeodomain-like"/>
    <property type="match status" value="1"/>
</dbReference>
<dbReference type="InterPro" id="IPR001647">
    <property type="entry name" value="HTH_TetR"/>
</dbReference>
<dbReference type="PANTHER" id="PTHR30055:SF148">
    <property type="entry name" value="TETR-FAMILY TRANSCRIPTIONAL REGULATOR"/>
    <property type="match status" value="1"/>
</dbReference>
<evidence type="ECO:0000256" key="2">
    <source>
        <dbReference type="ARBA" id="ARBA00023125"/>
    </source>
</evidence>
<feature type="domain" description="HTH tetR-type" evidence="5">
    <location>
        <begin position="13"/>
        <end position="73"/>
    </location>
</feature>
<gene>
    <name evidence="6" type="ORF">J2S41_003807</name>
</gene>
<keyword evidence="7" id="KW-1185">Reference proteome</keyword>
<keyword evidence="2 4" id="KW-0238">DNA-binding</keyword>
<keyword evidence="3" id="KW-0804">Transcription</keyword>
<evidence type="ECO:0000259" key="5">
    <source>
        <dbReference type="PROSITE" id="PS50977"/>
    </source>
</evidence>
<accession>A0AAE3YRJ4</accession>
<dbReference type="PANTHER" id="PTHR30055">
    <property type="entry name" value="HTH-TYPE TRANSCRIPTIONAL REGULATOR RUTR"/>
    <property type="match status" value="1"/>
</dbReference>
<dbReference type="EMBL" id="JAVDYB010000001">
    <property type="protein sequence ID" value="MDR7277029.1"/>
    <property type="molecule type" value="Genomic_DNA"/>
</dbReference>
<evidence type="ECO:0000256" key="1">
    <source>
        <dbReference type="ARBA" id="ARBA00023015"/>
    </source>
</evidence>
<dbReference type="InterPro" id="IPR011075">
    <property type="entry name" value="TetR_C"/>
</dbReference>
<proteinExistence type="predicted"/>
<reference evidence="6" key="1">
    <citation type="submission" date="2023-07" db="EMBL/GenBank/DDBJ databases">
        <title>Sequencing the genomes of 1000 actinobacteria strains.</title>
        <authorList>
            <person name="Klenk H.-P."/>
        </authorList>
    </citation>
    <scope>NUCLEOTIDE SEQUENCE</scope>
    <source>
        <strain evidence="6">DSM 44707</strain>
    </source>
</reference>
<dbReference type="GO" id="GO:0003700">
    <property type="term" value="F:DNA-binding transcription factor activity"/>
    <property type="evidence" value="ECO:0007669"/>
    <property type="project" value="TreeGrafter"/>
</dbReference>
<dbReference type="Proteomes" id="UP001183643">
    <property type="component" value="Unassembled WGS sequence"/>
</dbReference>
<evidence type="ECO:0000313" key="7">
    <source>
        <dbReference type="Proteomes" id="UP001183643"/>
    </source>
</evidence>
<keyword evidence="1" id="KW-0805">Transcription regulation</keyword>